<keyword evidence="3" id="KW-1185">Reference proteome</keyword>
<proteinExistence type="predicted"/>
<accession>A0A2H3ALG6</accession>
<feature type="region of interest" description="Disordered" evidence="1">
    <location>
        <begin position="51"/>
        <end position="80"/>
    </location>
</feature>
<dbReference type="STRING" id="1076256.A0A2H3ALG6"/>
<feature type="compositionally biased region" description="Basic residues" evidence="1">
    <location>
        <begin position="60"/>
        <end position="69"/>
    </location>
</feature>
<evidence type="ECO:0000313" key="2">
    <source>
        <dbReference type="EMBL" id="PBK58590.1"/>
    </source>
</evidence>
<sequence length="363" mass="41663">MERDAQRLFVDSITSTADAVLEEGASGVIRAISAAVMDGVHVLEDLAKRPPEDTVEGTRRVGHRGIPRRRGYEQQMESKRVRDRLRELTGGAWEESSTEQVVSDADFEIFEALWASSGHTHRPCTAQNFRVDLSRCCVQSNFNKGAAQVFADYFMTVEGIDLRDFGKRDRIIELFFGRLKRMRSKWLRQRGGDEAELGHRRQNIRAVRKNELYHRRRDVTYMVPQLKKHRELLDRIGTEGMSSDEEDGVSGDGTTIYKFQPPYWMSPDVENLLQWLDLIGAALKRSKQETRGRNPCIRRRNPPIPNDGKTPVAGLPRNVYRREWLASLSDVYREREIAPSSETCDLEIDPEIKTMVLDATRTL</sequence>
<evidence type="ECO:0000313" key="3">
    <source>
        <dbReference type="Proteomes" id="UP000218334"/>
    </source>
</evidence>
<protein>
    <submittedName>
        <fullName evidence="2">Uncharacterized protein</fullName>
    </submittedName>
</protein>
<dbReference type="AlphaFoldDB" id="A0A2H3ALG6"/>
<organism evidence="2 3">
    <name type="scientific">Armillaria solidipes</name>
    <dbReference type="NCBI Taxonomy" id="1076256"/>
    <lineage>
        <taxon>Eukaryota</taxon>
        <taxon>Fungi</taxon>
        <taxon>Dikarya</taxon>
        <taxon>Basidiomycota</taxon>
        <taxon>Agaricomycotina</taxon>
        <taxon>Agaricomycetes</taxon>
        <taxon>Agaricomycetidae</taxon>
        <taxon>Agaricales</taxon>
        <taxon>Marasmiineae</taxon>
        <taxon>Physalacriaceae</taxon>
        <taxon>Armillaria</taxon>
    </lineage>
</organism>
<dbReference type="EMBL" id="KZ293534">
    <property type="protein sequence ID" value="PBK58590.1"/>
    <property type="molecule type" value="Genomic_DNA"/>
</dbReference>
<feature type="compositionally biased region" description="Basic and acidic residues" evidence="1">
    <location>
        <begin position="70"/>
        <end position="80"/>
    </location>
</feature>
<reference evidence="3" key="1">
    <citation type="journal article" date="2017" name="Nat. Ecol. Evol.">
        <title>Genome expansion and lineage-specific genetic innovations in the forest pathogenic fungi Armillaria.</title>
        <authorList>
            <person name="Sipos G."/>
            <person name="Prasanna A.N."/>
            <person name="Walter M.C."/>
            <person name="O'Connor E."/>
            <person name="Balint B."/>
            <person name="Krizsan K."/>
            <person name="Kiss B."/>
            <person name="Hess J."/>
            <person name="Varga T."/>
            <person name="Slot J."/>
            <person name="Riley R."/>
            <person name="Boka B."/>
            <person name="Rigling D."/>
            <person name="Barry K."/>
            <person name="Lee J."/>
            <person name="Mihaltcheva S."/>
            <person name="LaButti K."/>
            <person name="Lipzen A."/>
            <person name="Waldron R."/>
            <person name="Moloney N.M."/>
            <person name="Sperisen C."/>
            <person name="Kredics L."/>
            <person name="Vagvoelgyi C."/>
            <person name="Patrignani A."/>
            <person name="Fitzpatrick D."/>
            <person name="Nagy I."/>
            <person name="Doyle S."/>
            <person name="Anderson J.B."/>
            <person name="Grigoriev I.V."/>
            <person name="Gueldener U."/>
            <person name="Muensterkoetter M."/>
            <person name="Nagy L.G."/>
        </authorList>
    </citation>
    <scope>NUCLEOTIDE SEQUENCE [LARGE SCALE GENOMIC DNA]</scope>
    <source>
        <strain evidence="3">28-4</strain>
    </source>
</reference>
<dbReference type="Proteomes" id="UP000218334">
    <property type="component" value="Unassembled WGS sequence"/>
</dbReference>
<evidence type="ECO:0000256" key="1">
    <source>
        <dbReference type="SAM" id="MobiDB-lite"/>
    </source>
</evidence>
<feature type="region of interest" description="Disordered" evidence="1">
    <location>
        <begin position="290"/>
        <end position="312"/>
    </location>
</feature>
<gene>
    <name evidence="2" type="ORF">ARMSODRAFT_967596</name>
</gene>
<name>A0A2H3ALG6_9AGAR</name>